<dbReference type="Gene3D" id="3.10.450.50">
    <property type="match status" value="1"/>
</dbReference>
<evidence type="ECO:0000259" key="3">
    <source>
        <dbReference type="PROSITE" id="PS50177"/>
    </source>
</evidence>
<name>A0A9Q0HUM2_9POAL</name>
<protein>
    <recommendedName>
        <fullName evidence="3">NTF2 domain-containing protein</fullName>
    </recommendedName>
</protein>
<gene>
    <name evidence="4" type="ORF">LUZ63_006970</name>
</gene>
<dbReference type="InterPro" id="IPR018222">
    <property type="entry name" value="Nuclear_transport_factor_2_euk"/>
</dbReference>
<dbReference type="OrthoDB" id="6507044at2759"/>
<dbReference type="Pfam" id="PF02136">
    <property type="entry name" value="NTF2"/>
    <property type="match status" value="1"/>
</dbReference>
<organism evidence="4 5">
    <name type="scientific">Rhynchospora breviuscula</name>
    <dbReference type="NCBI Taxonomy" id="2022672"/>
    <lineage>
        <taxon>Eukaryota</taxon>
        <taxon>Viridiplantae</taxon>
        <taxon>Streptophyta</taxon>
        <taxon>Embryophyta</taxon>
        <taxon>Tracheophyta</taxon>
        <taxon>Spermatophyta</taxon>
        <taxon>Magnoliopsida</taxon>
        <taxon>Liliopsida</taxon>
        <taxon>Poales</taxon>
        <taxon>Cyperaceae</taxon>
        <taxon>Cyperoideae</taxon>
        <taxon>Rhynchosporeae</taxon>
        <taxon>Rhynchospora</taxon>
    </lineage>
</organism>
<keyword evidence="5" id="KW-1185">Reference proteome</keyword>
<comment type="caution">
    <text evidence="4">The sequence shown here is derived from an EMBL/GenBank/DDBJ whole genome shotgun (WGS) entry which is preliminary data.</text>
</comment>
<dbReference type="InterPro" id="IPR045875">
    <property type="entry name" value="NTF2"/>
</dbReference>
<dbReference type="InterPro" id="IPR032710">
    <property type="entry name" value="NTF2-like_dom_sf"/>
</dbReference>
<accession>A0A9Q0HUM2</accession>
<dbReference type="CDD" id="cd00780">
    <property type="entry name" value="NTF2"/>
    <property type="match status" value="1"/>
</dbReference>
<evidence type="ECO:0000256" key="1">
    <source>
        <dbReference type="ARBA" id="ARBA00004496"/>
    </source>
</evidence>
<dbReference type="EMBL" id="JAMQYH010000002">
    <property type="protein sequence ID" value="KAJ1698458.1"/>
    <property type="molecule type" value="Genomic_DNA"/>
</dbReference>
<dbReference type="AlphaFoldDB" id="A0A9Q0HUM2"/>
<feature type="domain" description="NTF2" evidence="3">
    <location>
        <begin position="60"/>
        <end position="174"/>
    </location>
</feature>
<dbReference type="Proteomes" id="UP001151287">
    <property type="component" value="Unassembled WGS sequence"/>
</dbReference>
<dbReference type="GO" id="GO:0005635">
    <property type="term" value="C:nuclear envelope"/>
    <property type="evidence" value="ECO:0007669"/>
    <property type="project" value="UniProtKB-ARBA"/>
</dbReference>
<evidence type="ECO:0000256" key="2">
    <source>
        <dbReference type="ARBA" id="ARBA00022490"/>
    </source>
</evidence>
<reference evidence="4" key="1">
    <citation type="journal article" date="2022" name="Cell">
        <title>Repeat-based holocentromeres influence genome architecture and karyotype evolution.</title>
        <authorList>
            <person name="Hofstatter P.G."/>
            <person name="Thangavel G."/>
            <person name="Lux T."/>
            <person name="Neumann P."/>
            <person name="Vondrak T."/>
            <person name="Novak P."/>
            <person name="Zhang M."/>
            <person name="Costa L."/>
            <person name="Castellani M."/>
            <person name="Scott A."/>
            <person name="Toegelov H."/>
            <person name="Fuchs J."/>
            <person name="Mata-Sucre Y."/>
            <person name="Dias Y."/>
            <person name="Vanzela A.L.L."/>
            <person name="Huettel B."/>
            <person name="Almeida C.C.S."/>
            <person name="Simkova H."/>
            <person name="Souza G."/>
            <person name="Pedrosa-Harand A."/>
            <person name="Macas J."/>
            <person name="Mayer K.F.X."/>
            <person name="Houben A."/>
            <person name="Marques A."/>
        </authorList>
    </citation>
    <scope>NUCLEOTIDE SEQUENCE</scope>
    <source>
        <strain evidence="4">RhyBre1mFocal</strain>
    </source>
</reference>
<proteinExistence type="predicted"/>
<keyword evidence="2" id="KW-0963">Cytoplasm</keyword>
<dbReference type="FunFam" id="3.10.450.50:FF:000005">
    <property type="entry name" value="Nuclear transport factor 2"/>
    <property type="match status" value="1"/>
</dbReference>
<evidence type="ECO:0000313" key="4">
    <source>
        <dbReference type="EMBL" id="KAJ1698458.1"/>
    </source>
</evidence>
<dbReference type="SUPFAM" id="SSF54427">
    <property type="entry name" value="NTF2-like"/>
    <property type="match status" value="1"/>
</dbReference>
<comment type="subcellular location">
    <subcellularLocation>
        <location evidence="1">Cytoplasm</location>
    </subcellularLocation>
</comment>
<dbReference type="PANTHER" id="PTHR12612">
    <property type="entry name" value="NUCLEAR TRANSPORT FACTOR 2"/>
    <property type="match status" value="1"/>
</dbReference>
<dbReference type="GO" id="GO:0005737">
    <property type="term" value="C:cytoplasm"/>
    <property type="evidence" value="ECO:0007669"/>
    <property type="project" value="UniProtKB-SubCell"/>
</dbReference>
<sequence>MLVLPRKIYHHDQIHKAFYPILLASKLQVRILFNELLSLLIASKVCSRSKLDMEDQVEVVARAFVEHYYYLFDSNRASLASLYQPSSILSFEGQSIVGADQIQQKLSGLPFGQCQHFISTIDSQPSVVAGSIIVFVTGSLKLLDEEHPLKFSQMFQLIPTLDGTFFVQNDIFRLNYA</sequence>
<dbReference type="InterPro" id="IPR002075">
    <property type="entry name" value="NTF2_dom"/>
</dbReference>
<dbReference type="GO" id="GO:0006606">
    <property type="term" value="P:protein import into nucleus"/>
    <property type="evidence" value="ECO:0007669"/>
    <property type="project" value="UniProtKB-ARBA"/>
</dbReference>
<evidence type="ECO:0000313" key="5">
    <source>
        <dbReference type="Proteomes" id="UP001151287"/>
    </source>
</evidence>
<dbReference type="PROSITE" id="PS50177">
    <property type="entry name" value="NTF2_DOMAIN"/>
    <property type="match status" value="1"/>
</dbReference>